<feature type="compositionally biased region" description="Gly residues" evidence="1">
    <location>
        <begin position="348"/>
        <end position="361"/>
    </location>
</feature>
<reference evidence="2" key="1">
    <citation type="submission" date="2024-03" db="EMBL/GenBank/DDBJ databases">
        <authorList>
            <person name="Chantapakul B."/>
            <person name="Wang S."/>
        </authorList>
    </citation>
    <scope>NUCLEOTIDE SEQUENCE</scope>
</reference>
<accession>A0AAU8HY56</accession>
<gene>
    <name evidence="2" type="ORF">LDCGVIBL_CDS0190</name>
</gene>
<organism evidence="2">
    <name type="scientific">Rhizobium phage LG08</name>
    <dbReference type="NCBI Taxonomy" id="3129229"/>
    <lineage>
        <taxon>Viruses</taxon>
        <taxon>Duplodnaviria</taxon>
        <taxon>Heunggongvirae</taxon>
        <taxon>Uroviricota</taxon>
        <taxon>Caudoviricetes</taxon>
    </lineage>
</organism>
<protein>
    <recommendedName>
        <fullName evidence="3">Tail fiber protein</fullName>
    </recommendedName>
</protein>
<evidence type="ECO:0000313" key="2">
    <source>
        <dbReference type="EMBL" id="XCI77548.1"/>
    </source>
</evidence>
<feature type="compositionally biased region" description="Gly residues" evidence="1">
    <location>
        <begin position="294"/>
        <end position="333"/>
    </location>
</feature>
<proteinExistence type="predicted"/>
<name>A0AAU8HY56_9CAUD</name>
<sequence>MPLPTSGPLSMTQIAAEFNRNTPPYGLSSFYGSAPTLPTSGVIKFSDFYGLSGGLTKEITATRTQLKIRDLLTEAEAASNLAINVIIKNNAIVYCQDAIGTAAITVANDTGTGKVTIEIQAGSAVYGHGGQNGWGGDTAAEVNGKQGGAAISILRGNVEIKNFGTIGGGGGGGGVGGIGGQGGGGRWTQEFYEGPRYDLTGGRQNYWLAAWTSNANQQLWDNQVKGAASGSGGSGVTERDGNDGWRYYRGAFRYQPDGHSSYYEIARRRRQDHYTDGGRPGQWIGSYGVGGWGQGGLAAGPQGGQPGEPGQPGGTNAGRGGNGGAGGAGGTRGQRGNDGNWGAAGEPGNNGGGGGQWRGPGAGGAGGFSIWTNSPYVYSGSGTLLGTRLTG</sequence>
<evidence type="ECO:0008006" key="3">
    <source>
        <dbReference type="Google" id="ProtNLM"/>
    </source>
</evidence>
<feature type="region of interest" description="Disordered" evidence="1">
    <location>
        <begin position="294"/>
        <end position="361"/>
    </location>
</feature>
<dbReference type="EMBL" id="PP429226">
    <property type="protein sequence ID" value="XCI77548.1"/>
    <property type="molecule type" value="Genomic_DNA"/>
</dbReference>
<evidence type="ECO:0000256" key="1">
    <source>
        <dbReference type="SAM" id="MobiDB-lite"/>
    </source>
</evidence>